<keyword evidence="2" id="KW-1185">Reference proteome</keyword>
<protein>
    <submittedName>
        <fullName evidence="1">Uncharacterized protein</fullName>
    </submittedName>
</protein>
<evidence type="ECO:0000313" key="1">
    <source>
        <dbReference type="EMBL" id="AXY82669.1"/>
    </source>
</evidence>
<proteinExistence type="predicted"/>
<reference evidence="1 2" key="1">
    <citation type="journal article" date="2018" name="Sci. Rep.">
        <title>Enhanced antibacterial effect of the novel T4-like bacteriophage KARL-1 in combination with antibiotics against multi-drug resistant Acinetobacter baumannii.</title>
        <authorList>
            <person name="Jansen M."/>
            <person name="Wahida A."/>
            <person name="Latz S."/>
            <person name="Kruttgen A."/>
            <person name="Hafner H."/>
            <person name="Buhl E.M."/>
            <person name="Ritter K."/>
            <person name="Horz H.P."/>
        </authorList>
    </citation>
    <scope>NUCLEOTIDE SEQUENCE [LARGE SCALE GENOMIC DNA]</scope>
</reference>
<sequence length="135" mass="16254">MRLYRLMCKEEFDAVSEEFPLAWRGNFKWFTDNLDFLKRVADGMFNNSKFAPGRYDYLVVYDVVAYDRTLNDLWAFSRVSNHELMLRRSKQPLHVIQVAAKFEVKNLLKDFDKLVYNELQTWYNSFNNLNMKELS</sequence>
<dbReference type="Proteomes" id="UP000277855">
    <property type="component" value="Segment"/>
</dbReference>
<organism evidence="1 2">
    <name type="scientific">Acinetobacter phage KARL-1</name>
    <dbReference type="NCBI Taxonomy" id="2301662"/>
    <lineage>
        <taxon>Viruses</taxon>
        <taxon>Duplodnaviria</taxon>
        <taxon>Heunggongvirae</taxon>
        <taxon>Uroviricota</taxon>
        <taxon>Caudoviricetes</taxon>
        <taxon>Pantevenvirales</taxon>
        <taxon>Straboviridae</taxon>
        <taxon>Twarogvirinae</taxon>
        <taxon>Lazarusvirus</taxon>
        <taxon>Lazarusvirus karl</taxon>
    </lineage>
</organism>
<name>A0A385IIE9_9CAUD</name>
<gene>
    <name evidence="1" type="ORF">KARL1_50</name>
</gene>
<dbReference type="EMBL" id="MH713599">
    <property type="protein sequence ID" value="AXY82669.1"/>
    <property type="molecule type" value="Genomic_DNA"/>
</dbReference>
<accession>A0A385IIE9</accession>
<evidence type="ECO:0000313" key="2">
    <source>
        <dbReference type="Proteomes" id="UP000277855"/>
    </source>
</evidence>